<keyword evidence="6" id="KW-1185">Reference proteome</keyword>
<dbReference type="InterPro" id="IPR025158">
    <property type="entry name" value="Mg_chelat-rel_C"/>
</dbReference>
<organism evidence="5 6">
    <name type="scientific">Victivallis lenta</name>
    <dbReference type="NCBI Taxonomy" id="2606640"/>
    <lineage>
        <taxon>Bacteria</taxon>
        <taxon>Pseudomonadati</taxon>
        <taxon>Lentisphaerota</taxon>
        <taxon>Lentisphaeria</taxon>
        <taxon>Victivallales</taxon>
        <taxon>Victivallaceae</taxon>
        <taxon>Victivallis</taxon>
    </lineage>
</organism>
<dbReference type="NCBIfam" id="TIGR00368">
    <property type="entry name" value="YifB family Mg chelatase-like AAA ATPase"/>
    <property type="match status" value="1"/>
</dbReference>
<dbReference type="EMBL" id="VUNS01000019">
    <property type="protein sequence ID" value="MST98468.1"/>
    <property type="molecule type" value="Genomic_DNA"/>
</dbReference>
<dbReference type="SUPFAM" id="SSF54211">
    <property type="entry name" value="Ribosomal protein S5 domain 2-like"/>
    <property type="match status" value="1"/>
</dbReference>
<dbReference type="InterPro" id="IPR000523">
    <property type="entry name" value="Mg_chelatse_chII-like_cat_dom"/>
</dbReference>
<dbReference type="SUPFAM" id="SSF52540">
    <property type="entry name" value="P-loop containing nucleoside triphosphate hydrolases"/>
    <property type="match status" value="1"/>
</dbReference>
<evidence type="ECO:0000313" key="6">
    <source>
        <dbReference type="Proteomes" id="UP000435649"/>
    </source>
</evidence>
<comment type="similarity">
    <text evidence="1">Belongs to the Mg-chelatase subunits D/I family. ComM subfamily.</text>
</comment>
<gene>
    <name evidence="5" type="ORF">FYJ85_15610</name>
</gene>
<dbReference type="SMART" id="SM00382">
    <property type="entry name" value="AAA"/>
    <property type="match status" value="1"/>
</dbReference>
<dbReference type="Pfam" id="PF13541">
    <property type="entry name" value="ChlI"/>
    <property type="match status" value="1"/>
</dbReference>
<evidence type="ECO:0000259" key="4">
    <source>
        <dbReference type="SMART" id="SM00382"/>
    </source>
</evidence>
<evidence type="ECO:0000313" key="5">
    <source>
        <dbReference type="EMBL" id="MST98468.1"/>
    </source>
</evidence>
<dbReference type="InterPro" id="IPR001208">
    <property type="entry name" value="MCM_dom"/>
</dbReference>
<protein>
    <submittedName>
        <fullName evidence="5">YifB family Mg chelatase-like AAA ATPase</fullName>
    </submittedName>
</protein>
<accession>A0A844G7Q0</accession>
<dbReference type="RefSeq" id="WP_106051339.1">
    <property type="nucleotide sequence ID" value="NZ_CALXOB010000052.1"/>
</dbReference>
<dbReference type="InterPro" id="IPR014721">
    <property type="entry name" value="Ribsml_uS5_D2-typ_fold_subgr"/>
</dbReference>
<dbReference type="Pfam" id="PF13335">
    <property type="entry name" value="Mg_chelatase_C"/>
    <property type="match status" value="1"/>
</dbReference>
<dbReference type="Gene3D" id="3.40.50.300">
    <property type="entry name" value="P-loop containing nucleotide triphosphate hydrolases"/>
    <property type="match status" value="1"/>
</dbReference>
<evidence type="ECO:0000256" key="1">
    <source>
        <dbReference type="ARBA" id="ARBA00006354"/>
    </source>
</evidence>
<dbReference type="InterPro" id="IPR003593">
    <property type="entry name" value="AAA+_ATPase"/>
</dbReference>
<feature type="domain" description="AAA+ ATPase" evidence="4">
    <location>
        <begin position="217"/>
        <end position="399"/>
    </location>
</feature>
<evidence type="ECO:0000256" key="2">
    <source>
        <dbReference type="ARBA" id="ARBA00022741"/>
    </source>
</evidence>
<sequence length="512" mass="54736">MLAKTYSAAVVGIDAFPVEVEIHADRKGANSPSAVSIVGLPDAAVKESRDRVRSALQSSGCPLLQGTTVINLAPADLRKEGAAFDLPIALVMLAAAGEIDGAKLAGAAVVGELALDGTVRPVRGVLSIALRMREEKQVGALLVPAANAQEAALASGRIPVFPVGTLRDAADFFQGKPMLPCRTAVADGTAGDGNLPDFSEVKGQVMARRAMEIAAAGSHNVLMSGPPGTGKSLISSCLPGILPPMTLEETLETSRIHSVLGLLEPGKPLVNRRPFVAPHHTASDVGLIGGGKNPTPGEISRAHNGVLFLDELPEFKRNVLEVLRQPLETGSVSISRANGSCTFPAKFILIAAMNPCPCGRGDYELGCTCKPDEKRRYRKKISGPLLDRIDLHVEVRQLTQEELLKSPDGESSAAIRERVIAARRIQEERFRDRNFHANGQMTGRDLQKHCRIAPAGQLLLRQAIARFKLSPRAYDRILKVARTIADLAQSESIQESHLFEAIGYRGSERIDA</sequence>
<dbReference type="Gene3D" id="3.30.230.10">
    <property type="match status" value="1"/>
</dbReference>
<dbReference type="InterPro" id="IPR027417">
    <property type="entry name" value="P-loop_NTPase"/>
</dbReference>
<keyword evidence="3" id="KW-0067">ATP-binding</keyword>
<dbReference type="Pfam" id="PF01078">
    <property type="entry name" value="Mg_chelatase"/>
    <property type="match status" value="1"/>
</dbReference>
<proteinExistence type="inferred from homology"/>
<dbReference type="Proteomes" id="UP000435649">
    <property type="component" value="Unassembled WGS sequence"/>
</dbReference>
<dbReference type="PANTHER" id="PTHR32039:SF7">
    <property type="entry name" value="COMPETENCE PROTEIN COMM"/>
    <property type="match status" value="1"/>
</dbReference>
<dbReference type="InterPro" id="IPR045006">
    <property type="entry name" value="CHLI-like"/>
</dbReference>
<evidence type="ECO:0000256" key="3">
    <source>
        <dbReference type="ARBA" id="ARBA00022840"/>
    </source>
</evidence>
<dbReference type="GO" id="GO:0003677">
    <property type="term" value="F:DNA binding"/>
    <property type="evidence" value="ECO:0007669"/>
    <property type="project" value="InterPro"/>
</dbReference>
<comment type="caution">
    <text evidence="5">The sequence shown here is derived from an EMBL/GenBank/DDBJ whole genome shotgun (WGS) entry which is preliminary data.</text>
</comment>
<dbReference type="GO" id="GO:0005524">
    <property type="term" value="F:ATP binding"/>
    <property type="evidence" value="ECO:0007669"/>
    <property type="project" value="UniProtKB-KW"/>
</dbReference>
<name>A0A844G7Q0_9BACT</name>
<dbReference type="InterPro" id="IPR020568">
    <property type="entry name" value="Ribosomal_Su5_D2-typ_SF"/>
</dbReference>
<dbReference type="InterPro" id="IPR004482">
    <property type="entry name" value="Mg_chelat-rel"/>
</dbReference>
<reference evidence="5 6" key="1">
    <citation type="submission" date="2019-08" db="EMBL/GenBank/DDBJ databases">
        <title>In-depth cultivation of the pig gut microbiome towards novel bacterial diversity and tailored functional studies.</title>
        <authorList>
            <person name="Wylensek D."/>
            <person name="Hitch T.C.A."/>
            <person name="Clavel T."/>
        </authorList>
    </citation>
    <scope>NUCLEOTIDE SEQUENCE [LARGE SCALE GENOMIC DNA]</scope>
    <source>
        <strain evidence="5 6">BBE-744-WT-12</strain>
    </source>
</reference>
<keyword evidence="2" id="KW-0547">Nucleotide-binding</keyword>
<dbReference type="PANTHER" id="PTHR32039">
    <property type="entry name" value="MAGNESIUM-CHELATASE SUBUNIT CHLI"/>
    <property type="match status" value="1"/>
</dbReference>
<dbReference type="PRINTS" id="PR01657">
    <property type="entry name" value="MCMFAMILY"/>
</dbReference>
<dbReference type="AlphaFoldDB" id="A0A844G7Q0"/>